<dbReference type="RefSeq" id="WP_211973288.1">
    <property type="nucleotide sequence ID" value="NZ_JAGTXB010000005.1"/>
</dbReference>
<dbReference type="Gene3D" id="1.10.10.10">
    <property type="entry name" value="Winged helix-like DNA-binding domain superfamily/Winged helix DNA-binding domain"/>
    <property type="match status" value="1"/>
</dbReference>
<proteinExistence type="inferred from homology"/>
<evidence type="ECO:0000256" key="3">
    <source>
        <dbReference type="ARBA" id="ARBA00023082"/>
    </source>
</evidence>
<organism evidence="6 7">
    <name type="scientific">Chitinophaga hostae</name>
    <dbReference type="NCBI Taxonomy" id="2831022"/>
    <lineage>
        <taxon>Bacteria</taxon>
        <taxon>Pseudomonadati</taxon>
        <taxon>Bacteroidota</taxon>
        <taxon>Chitinophagia</taxon>
        <taxon>Chitinophagales</taxon>
        <taxon>Chitinophagaceae</taxon>
        <taxon>Chitinophaga</taxon>
    </lineage>
</organism>
<evidence type="ECO:0000313" key="7">
    <source>
        <dbReference type="Proteomes" id="UP000676386"/>
    </source>
</evidence>
<protein>
    <submittedName>
        <fullName evidence="6">Sigma-70 family RNA polymerase sigma factor</fullName>
    </submittedName>
</protein>
<dbReference type="InterPro" id="IPR039425">
    <property type="entry name" value="RNA_pol_sigma-70-like"/>
</dbReference>
<sequence>MVQHPSYSDQELLQKMATGDSGAIRELYGLYWKTMYAAAFKRIPDHEVVKDILQDVFLQLWPRKNTLYIDHLPAYLYNAIRNQVFKRFEKESRYTPIETLLMELGTSSATADERVLRLDLRKAYEALLATLTPSQRQIMQLRFEEDLSTAEIAGRLNISRKTVQNQLRTAKFDFS</sequence>
<keyword evidence="4" id="KW-0804">Transcription</keyword>
<dbReference type="Gene3D" id="1.10.1740.10">
    <property type="match status" value="1"/>
</dbReference>
<dbReference type="CDD" id="cd06171">
    <property type="entry name" value="Sigma70_r4"/>
    <property type="match status" value="1"/>
</dbReference>
<dbReference type="InterPro" id="IPR013325">
    <property type="entry name" value="RNA_pol_sigma_r2"/>
</dbReference>
<dbReference type="InterPro" id="IPR013324">
    <property type="entry name" value="RNA_pol_sigma_r3/r4-like"/>
</dbReference>
<keyword evidence="2" id="KW-0805">Transcription regulation</keyword>
<dbReference type="SUPFAM" id="SSF88946">
    <property type="entry name" value="Sigma2 domain of RNA polymerase sigma factors"/>
    <property type="match status" value="1"/>
</dbReference>
<dbReference type="SUPFAM" id="SSF88659">
    <property type="entry name" value="Sigma3 and sigma4 domains of RNA polymerase sigma factors"/>
    <property type="match status" value="1"/>
</dbReference>
<keyword evidence="3" id="KW-0731">Sigma factor</keyword>
<keyword evidence="7" id="KW-1185">Reference proteome</keyword>
<comment type="caution">
    <text evidence="6">The sequence shown here is derived from an EMBL/GenBank/DDBJ whole genome shotgun (WGS) entry which is preliminary data.</text>
</comment>
<feature type="domain" description="RNA polymerase sigma factor 70 region 4 type 2" evidence="5">
    <location>
        <begin position="123"/>
        <end position="170"/>
    </location>
</feature>
<evidence type="ECO:0000256" key="4">
    <source>
        <dbReference type="ARBA" id="ARBA00023163"/>
    </source>
</evidence>
<dbReference type="InterPro" id="IPR014284">
    <property type="entry name" value="RNA_pol_sigma-70_dom"/>
</dbReference>
<evidence type="ECO:0000313" key="6">
    <source>
        <dbReference type="EMBL" id="MBS0028179.1"/>
    </source>
</evidence>
<accession>A0ABS5IZ01</accession>
<name>A0ABS5IZ01_9BACT</name>
<evidence type="ECO:0000256" key="2">
    <source>
        <dbReference type="ARBA" id="ARBA00023015"/>
    </source>
</evidence>
<dbReference type="PANTHER" id="PTHR43133:SF46">
    <property type="entry name" value="RNA POLYMERASE SIGMA-70 FACTOR ECF SUBFAMILY"/>
    <property type="match status" value="1"/>
</dbReference>
<gene>
    <name evidence="6" type="ORF">KE626_12750</name>
</gene>
<dbReference type="EMBL" id="JAGTXB010000005">
    <property type="protein sequence ID" value="MBS0028179.1"/>
    <property type="molecule type" value="Genomic_DNA"/>
</dbReference>
<evidence type="ECO:0000256" key="1">
    <source>
        <dbReference type="ARBA" id="ARBA00010641"/>
    </source>
</evidence>
<dbReference type="Pfam" id="PF08281">
    <property type="entry name" value="Sigma70_r4_2"/>
    <property type="match status" value="1"/>
</dbReference>
<dbReference type="InterPro" id="IPR036388">
    <property type="entry name" value="WH-like_DNA-bd_sf"/>
</dbReference>
<dbReference type="PANTHER" id="PTHR43133">
    <property type="entry name" value="RNA POLYMERASE ECF-TYPE SIGMA FACTO"/>
    <property type="match status" value="1"/>
</dbReference>
<dbReference type="NCBIfam" id="TIGR02937">
    <property type="entry name" value="sigma70-ECF"/>
    <property type="match status" value="1"/>
</dbReference>
<comment type="similarity">
    <text evidence="1">Belongs to the sigma-70 factor family. ECF subfamily.</text>
</comment>
<evidence type="ECO:0000259" key="5">
    <source>
        <dbReference type="Pfam" id="PF08281"/>
    </source>
</evidence>
<reference evidence="6 7" key="1">
    <citation type="submission" date="2021-04" db="EMBL/GenBank/DDBJ databases">
        <title>Chitinophaga sp. nov., isolated from the rhizosphere soil.</title>
        <authorList>
            <person name="He S."/>
        </authorList>
    </citation>
    <scope>NUCLEOTIDE SEQUENCE [LARGE SCALE GENOMIC DNA]</scope>
    <source>
        <strain evidence="6 7">2R12</strain>
    </source>
</reference>
<dbReference type="InterPro" id="IPR013249">
    <property type="entry name" value="RNA_pol_sigma70_r4_t2"/>
</dbReference>
<dbReference type="Proteomes" id="UP000676386">
    <property type="component" value="Unassembled WGS sequence"/>
</dbReference>